<organism evidence="1 2">
    <name type="scientific">Cochliobolus heterostrophus (strain C5 / ATCC 48332 / race O)</name>
    <name type="common">Southern corn leaf blight fungus</name>
    <name type="synonym">Bipolaris maydis</name>
    <dbReference type="NCBI Taxonomy" id="701091"/>
    <lineage>
        <taxon>Eukaryota</taxon>
        <taxon>Fungi</taxon>
        <taxon>Dikarya</taxon>
        <taxon>Ascomycota</taxon>
        <taxon>Pezizomycotina</taxon>
        <taxon>Dothideomycetes</taxon>
        <taxon>Pleosporomycetidae</taxon>
        <taxon>Pleosporales</taxon>
        <taxon>Pleosporineae</taxon>
        <taxon>Pleosporaceae</taxon>
        <taxon>Bipolaris</taxon>
    </lineage>
</organism>
<keyword evidence="2" id="KW-1185">Reference proteome</keyword>
<reference evidence="2" key="2">
    <citation type="journal article" date="2013" name="PLoS Genet.">
        <title>Comparative genome structure, secondary metabolite, and effector coding capacity across Cochliobolus pathogens.</title>
        <authorList>
            <person name="Condon B.J."/>
            <person name="Leng Y."/>
            <person name="Wu D."/>
            <person name="Bushley K.E."/>
            <person name="Ohm R.A."/>
            <person name="Otillar R."/>
            <person name="Martin J."/>
            <person name="Schackwitz W."/>
            <person name="Grimwood J."/>
            <person name="MohdZainudin N."/>
            <person name="Xue C."/>
            <person name="Wang R."/>
            <person name="Manning V.A."/>
            <person name="Dhillon B."/>
            <person name="Tu Z.J."/>
            <person name="Steffenson B.J."/>
            <person name="Salamov A."/>
            <person name="Sun H."/>
            <person name="Lowry S."/>
            <person name="LaButti K."/>
            <person name="Han J."/>
            <person name="Copeland A."/>
            <person name="Lindquist E."/>
            <person name="Barry K."/>
            <person name="Schmutz J."/>
            <person name="Baker S.E."/>
            <person name="Ciuffetti L.M."/>
            <person name="Grigoriev I.V."/>
            <person name="Zhong S."/>
            <person name="Turgeon B.G."/>
        </authorList>
    </citation>
    <scope>NUCLEOTIDE SEQUENCE [LARGE SCALE GENOMIC DNA]</scope>
    <source>
        <strain evidence="2">C5 / ATCC 48332 / race O</strain>
    </source>
</reference>
<reference evidence="1 2" key="1">
    <citation type="journal article" date="2012" name="PLoS Pathog.">
        <title>Diverse lifestyles and strategies of plant pathogenesis encoded in the genomes of eighteen Dothideomycetes fungi.</title>
        <authorList>
            <person name="Ohm R.A."/>
            <person name="Feau N."/>
            <person name="Henrissat B."/>
            <person name="Schoch C.L."/>
            <person name="Horwitz B.A."/>
            <person name="Barry K.W."/>
            <person name="Condon B.J."/>
            <person name="Copeland A.C."/>
            <person name="Dhillon B."/>
            <person name="Glaser F."/>
            <person name="Hesse C.N."/>
            <person name="Kosti I."/>
            <person name="LaButti K."/>
            <person name="Lindquist E.A."/>
            <person name="Lucas S."/>
            <person name="Salamov A.A."/>
            <person name="Bradshaw R.E."/>
            <person name="Ciuffetti L."/>
            <person name="Hamelin R.C."/>
            <person name="Kema G.H.J."/>
            <person name="Lawrence C."/>
            <person name="Scott J.A."/>
            <person name="Spatafora J.W."/>
            <person name="Turgeon B.G."/>
            <person name="de Wit P.J.G.M."/>
            <person name="Zhong S."/>
            <person name="Goodwin S.B."/>
            <person name="Grigoriev I.V."/>
        </authorList>
    </citation>
    <scope>NUCLEOTIDE SEQUENCE [LARGE SCALE GENOMIC DNA]</scope>
    <source>
        <strain evidence="2">C5 / ATCC 48332 / race O</strain>
    </source>
</reference>
<sequence length="217" mass="24891">MSALFGAKFPYQPRNNSQTTNTIAPFEKISRTIGNVDMLIEFNPNTTYKLEKAIEPIVAERLTKLGKVNEIFTFEIYDHPSIISDFSDAASLKDVLNLKKYCKFTLKHCKILMTDVIAGISALHEVGLQRNKFSLEDVLLVWQRDIFYFQIAGIENCTCIDGEPTNDLELKSFRDIILYVKNVLENEERFWVENLERSLDGREALDKMENARNSVPG</sequence>
<accession>M2UFQ2</accession>
<evidence type="ECO:0000313" key="2">
    <source>
        <dbReference type="Proteomes" id="UP000016936"/>
    </source>
</evidence>
<gene>
    <name evidence="1" type="ORF">COCHEDRAFT_1218294</name>
</gene>
<dbReference type="OrthoDB" id="3741559at2759"/>
<dbReference type="Proteomes" id="UP000016936">
    <property type="component" value="Unassembled WGS sequence"/>
</dbReference>
<name>M2UFQ2_COCH5</name>
<proteinExistence type="predicted"/>
<evidence type="ECO:0008006" key="3">
    <source>
        <dbReference type="Google" id="ProtNLM"/>
    </source>
</evidence>
<dbReference type="SUPFAM" id="SSF56112">
    <property type="entry name" value="Protein kinase-like (PK-like)"/>
    <property type="match status" value="1"/>
</dbReference>
<dbReference type="HOGENOM" id="CLU_1272168_0_0_1"/>
<protein>
    <recommendedName>
        <fullName evidence="3">Protein kinase domain-containing protein</fullName>
    </recommendedName>
</protein>
<dbReference type="EMBL" id="KB445584">
    <property type="protein sequence ID" value="EMD86757.1"/>
    <property type="molecule type" value="Genomic_DNA"/>
</dbReference>
<dbReference type="InterPro" id="IPR011009">
    <property type="entry name" value="Kinase-like_dom_sf"/>
</dbReference>
<dbReference type="AlphaFoldDB" id="M2UFQ2"/>
<evidence type="ECO:0000313" key="1">
    <source>
        <dbReference type="EMBL" id="EMD86757.1"/>
    </source>
</evidence>